<dbReference type="SUPFAM" id="SSF53649">
    <property type="entry name" value="Alkaline phosphatase-like"/>
    <property type="match status" value="1"/>
</dbReference>
<gene>
    <name evidence="4" type="ORF">METZ01_LOCUS177661</name>
</gene>
<evidence type="ECO:0000259" key="3">
    <source>
        <dbReference type="Pfam" id="PF00884"/>
    </source>
</evidence>
<protein>
    <recommendedName>
        <fullName evidence="3">Sulfatase N-terminal domain-containing protein</fullName>
    </recommendedName>
</protein>
<organism evidence="4">
    <name type="scientific">marine metagenome</name>
    <dbReference type="NCBI Taxonomy" id="408172"/>
    <lineage>
        <taxon>unclassified sequences</taxon>
        <taxon>metagenomes</taxon>
        <taxon>ecological metagenomes</taxon>
    </lineage>
</organism>
<accession>A0A382CHK6</accession>
<evidence type="ECO:0000256" key="1">
    <source>
        <dbReference type="ARBA" id="ARBA00008779"/>
    </source>
</evidence>
<reference evidence="4" key="1">
    <citation type="submission" date="2018-05" db="EMBL/GenBank/DDBJ databases">
        <authorList>
            <person name="Lanie J.A."/>
            <person name="Ng W.-L."/>
            <person name="Kazmierczak K.M."/>
            <person name="Andrzejewski T.M."/>
            <person name="Davidsen T.M."/>
            <person name="Wayne K.J."/>
            <person name="Tettelin H."/>
            <person name="Glass J.I."/>
            <person name="Rusch D."/>
            <person name="Podicherti R."/>
            <person name="Tsui H.-C.T."/>
            <person name="Winkler M.E."/>
        </authorList>
    </citation>
    <scope>NUCLEOTIDE SEQUENCE</scope>
</reference>
<dbReference type="Gene3D" id="3.40.720.10">
    <property type="entry name" value="Alkaline Phosphatase, subunit A"/>
    <property type="match status" value="1"/>
</dbReference>
<feature type="non-terminal residue" evidence="4">
    <location>
        <position position="1"/>
    </location>
</feature>
<evidence type="ECO:0000313" key="4">
    <source>
        <dbReference type="EMBL" id="SVB24807.1"/>
    </source>
</evidence>
<dbReference type="GO" id="GO:0004065">
    <property type="term" value="F:arylsulfatase activity"/>
    <property type="evidence" value="ECO:0007669"/>
    <property type="project" value="TreeGrafter"/>
</dbReference>
<dbReference type="InterPro" id="IPR050738">
    <property type="entry name" value="Sulfatase"/>
</dbReference>
<dbReference type="InterPro" id="IPR000917">
    <property type="entry name" value="Sulfatase_N"/>
</dbReference>
<dbReference type="InterPro" id="IPR017850">
    <property type="entry name" value="Alkaline_phosphatase_core_sf"/>
</dbReference>
<proteinExistence type="inferred from homology"/>
<sequence length="335" mass="38632">KDIAKYKGKYDEGFTPIRERRLKRLKAIGLVAEDIKMSPGSDDWERTQHKEWESRNMEVYAAMIDNMDQGIGRIITEVKRQGQFDNTLFLFLQDNGGCAEGFGRYTPKNPYREYKPMGPDDLQRKIWPPMQARDGRALRVGPGVMAGPEDTFIGYGRGWANVSDTPFREYKHYAHEGGISTPLIAHWPKGIDKKLSGKLEHQPGHVIDIMATCIYVAGVKYPKKYDGHQLDPVEGVSLTPAFKGKSLERKDAIYFEHHLNCAIRDGDWKLVRYGQTGKPSNFRPWELYNMRKDRSELKNLAKENSKKVVELTAKWEAWAVRAKVKPWPWKFQDDQ</sequence>
<dbReference type="EMBL" id="UINC01034255">
    <property type="protein sequence ID" value="SVB24807.1"/>
    <property type="molecule type" value="Genomic_DNA"/>
</dbReference>
<keyword evidence="2" id="KW-0378">Hydrolase</keyword>
<dbReference type="PANTHER" id="PTHR42693">
    <property type="entry name" value="ARYLSULFATASE FAMILY MEMBER"/>
    <property type="match status" value="1"/>
</dbReference>
<feature type="domain" description="Sulfatase N-terminal" evidence="3">
    <location>
        <begin position="40"/>
        <end position="219"/>
    </location>
</feature>
<dbReference type="Pfam" id="PF00884">
    <property type="entry name" value="Sulfatase"/>
    <property type="match status" value="1"/>
</dbReference>
<evidence type="ECO:0000256" key="2">
    <source>
        <dbReference type="ARBA" id="ARBA00022801"/>
    </source>
</evidence>
<dbReference type="AlphaFoldDB" id="A0A382CHK6"/>
<dbReference type="Gene3D" id="3.30.1120.10">
    <property type="match status" value="1"/>
</dbReference>
<comment type="similarity">
    <text evidence="1">Belongs to the sulfatase family.</text>
</comment>
<name>A0A382CHK6_9ZZZZ</name>
<dbReference type="PANTHER" id="PTHR42693:SF53">
    <property type="entry name" value="ENDO-4-O-SULFATASE"/>
    <property type="match status" value="1"/>
</dbReference>